<name>A0A1W9HTI8_9HYPH</name>
<dbReference type="Pfam" id="PF00583">
    <property type="entry name" value="Acetyltransf_1"/>
    <property type="match status" value="1"/>
</dbReference>
<protein>
    <recommendedName>
        <fullName evidence="1">N-acetyltransferase domain-containing protein</fullName>
    </recommendedName>
</protein>
<accession>A0A1W9HTI8</accession>
<organism evidence="2 3">
    <name type="scientific">Candidatus Raskinella chloraquaticus</name>
    <dbReference type="NCBI Taxonomy" id="1951219"/>
    <lineage>
        <taxon>Bacteria</taxon>
        <taxon>Pseudomonadati</taxon>
        <taxon>Pseudomonadota</taxon>
        <taxon>Alphaproteobacteria</taxon>
        <taxon>Hyphomicrobiales</taxon>
        <taxon>Phreatobacteraceae</taxon>
        <taxon>Candidatus Raskinella</taxon>
    </lineage>
</organism>
<evidence type="ECO:0000259" key="1">
    <source>
        <dbReference type="PROSITE" id="PS51186"/>
    </source>
</evidence>
<evidence type="ECO:0000313" key="2">
    <source>
        <dbReference type="EMBL" id="OQW50785.1"/>
    </source>
</evidence>
<reference evidence="2 3" key="1">
    <citation type="journal article" date="2017" name="Water Res.">
        <title>Comammox in drinking water systems.</title>
        <authorList>
            <person name="Wang Y."/>
            <person name="Ma L."/>
            <person name="Mao Y."/>
            <person name="Jiang X."/>
            <person name="Xia Y."/>
            <person name="Yu K."/>
            <person name="Li B."/>
            <person name="Zhang T."/>
        </authorList>
    </citation>
    <scope>NUCLEOTIDE SEQUENCE [LARGE SCALE GENOMIC DNA]</scope>
    <source>
        <strain evidence="2">SG_bin8</strain>
    </source>
</reference>
<evidence type="ECO:0000313" key="3">
    <source>
        <dbReference type="Proteomes" id="UP000192872"/>
    </source>
</evidence>
<dbReference type="AlphaFoldDB" id="A0A1W9HTI8"/>
<proteinExistence type="predicted"/>
<dbReference type="InterPro" id="IPR000182">
    <property type="entry name" value="GNAT_dom"/>
</dbReference>
<sequence length="158" mass="17763">MSANNPLSPEHFPGVTFDLTDAPDRADISLVEENLILFNEKGSLAYDKRPLCIFVRNETGRTLGGVTGYTNWGALYLDCFWLPEEIRSIGGAGSHILDMAETEARKRGCSQARLYTYSFQAPAFYIARGYEIFGELPDYPPGHSQIWFKKSLCERNAQ</sequence>
<dbReference type="PROSITE" id="PS51186">
    <property type="entry name" value="GNAT"/>
    <property type="match status" value="1"/>
</dbReference>
<dbReference type="InterPro" id="IPR016181">
    <property type="entry name" value="Acyl_CoA_acyltransferase"/>
</dbReference>
<dbReference type="STRING" id="1827387.A4S15_13380"/>
<dbReference type="Gene3D" id="3.40.630.30">
    <property type="match status" value="1"/>
</dbReference>
<dbReference type="CDD" id="cd04301">
    <property type="entry name" value="NAT_SF"/>
    <property type="match status" value="1"/>
</dbReference>
<comment type="caution">
    <text evidence="2">The sequence shown here is derived from an EMBL/GenBank/DDBJ whole genome shotgun (WGS) entry which is preliminary data.</text>
</comment>
<gene>
    <name evidence="2" type="ORF">A4S15_13380</name>
</gene>
<dbReference type="EMBL" id="LWDL01000024">
    <property type="protein sequence ID" value="OQW50785.1"/>
    <property type="molecule type" value="Genomic_DNA"/>
</dbReference>
<dbReference type="RefSeq" id="WP_376801119.1">
    <property type="nucleotide sequence ID" value="NZ_DBNB01000004.1"/>
</dbReference>
<dbReference type="GO" id="GO:0016747">
    <property type="term" value="F:acyltransferase activity, transferring groups other than amino-acyl groups"/>
    <property type="evidence" value="ECO:0007669"/>
    <property type="project" value="InterPro"/>
</dbReference>
<dbReference type="SUPFAM" id="SSF55729">
    <property type="entry name" value="Acyl-CoA N-acyltransferases (Nat)"/>
    <property type="match status" value="1"/>
</dbReference>
<dbReference type="Proteomes" id="UP000192872">
    <property type="component" value="Unassembled WGS sequence"/>
</dbReference>
<feature type="domain" description="N-acetyltransferase" evidence="1">
    <location>
        <begin position="15"/>
        <end position="153"/>
    </location>
</feature>